<sequence length="63" mass="6851">MSFSSKKSSKKSQSKKPTMKLASLEETRGSELSESFAERFENLGVESSSGSINLDNSNISDCI</sequence>
<proteinExistence type="predicted"/>
<evidence type="ECO:0000313" key="1">
    <source>
        <dbReference type="EMBL" id="CAG8768120.1"/>
    </source>
</evidence>
<reference evidence="1" key="1">
    <citation type="submission" date="2021-06" db="EMBL/GenBank/DDBJ databases">
        <authorList>
            <person name="Kallberg Y."/>
            <person name="Tangrot J."/>
            <person name="Rosling A."/>
        </authorList>
    </citation>
    <scope>NUCLEOTIDE SEQUENCE</scope>
    <source>
        <strain evidence="1">28 12/20/2015</strain>
    </source>
</reference>
<protein>
    <submittedName>
        <fullName evidence="1">9189_t:CDS:1</fullName>
    </submittedName>
</protein>
<keyword evidence="2" id="KW-1185">Reference proteome</keyword>
<gene>
    <name evidence="1" type="ORF">SPELUC_LOCUS15598</name>
</gene>
<name>A0ACA9QX82_9GLOM</name>
<organism evidence="1 2">
    <name type="scientific">Cetraspora pellucida</name>
    <dbReference type="NCBI Taxonomy" id="1433469"/>
    <lineage>
        <taxon>Eukaryota</taxon>
        <taxon>Fungi</taxon>
        <taxon>Fungi incertae sedis</taxon>
        <taxon>Mucoromycota</taxon>
        <taxon>Glomeromycotina</taxon>
        <taxon>Glomeromycetes</taxon>
        <taxon>Diversisporales</taxon>
        <taxon>Gigasporaceae</taxon>
        <taxon>Cetraspora</taxon>
    </lineage>
</organism>
<comment type="caution">
    <text evidence="1">The sequence shown here is derived from an EMBL/GenBank/DDBJ whole genome shotgun (WGS) entry which is preliminary data.</text>
</comment>
<evidence type="ECO:0000313" key="2">
    <source>
        <dbReference type="Proteomes" id="UP000789366"/>
    </source>
</evidence>
<dbReference type="EMBL" id="CAJVPW010052401">
    <property type="protein sequence ID" value="CAG8768120.1"/>
    <property type="molecule type" value="Genomic_DNA"/>
</dbReference>
<accession>A0ACA9QX82</accession>
<feature type="non-terminal residue" evidence="1">
    <location>
        <position position="1"/>
    </location>
</feature>
<dbReference type="Proteomes" id="UP000789366">
    <property type="component" value="Unassembled WGS sequence"/>
</dbReference>